<evidence type="ECO:0000313" key="3">
    <source>
        <dbReference type="EMBL" id="KAK4138867.1"/>
    </source>
</evidence>
<feature type="compositionally biased region" description="Basic residues" evidence="1">
    <location>
        <begin position="110"/>
        <end position="119"/>
    </location>
</feature>
<gene>
    <name evidence="3" type="ORF">BT67DRAFT_413652</name>
</gene>
<proteinExistence type="predicted"/>
<evidence type="ECO:0000256" key="1">
    <source>
        <dbReference type="SAM" id="MobiDB-lite"/>
    </source>
</evidence>
<keyword evidence="4" id="KW-1185">Reference proteome</keyword>
<name>A0AAN6UTC4_9PEZI</name>
<dbReference type="Proteomes" id="UP001304895">
    <property type="component" value="Unassembled WGS sequence"/>
</dbReference>
<dbReference type="SUPFAM" id="SSF46565">
    <property type="entry name" value="Chaperone J-domain"/>
    <property type="match status" value="1"/>
</dbReference>
<reference evidence="3" key="1">
    <citation type="journal article" date="2023" name="Mol. Phylogenet. Evol.">
        <title>Genome-scale phylogeny and comparative genomics of the fungal order Sordariales.</title>
        <authorList>
            <person name="Hensen N."/>
            <person name="Bonometti L."/>
            <person name="Westerberg I."/>
            <person name="Brannstrom I.O."/>
            <person name="Guillou S."/>
            <person name="Cros-Aarteil S."/>
            <person name="Calhoun S."/>
            <person name="Haridas S."/>
            <person name="Kuo A."/>
            <person name="Mondo S."/>
            <person name="Pangilinan J."/>
            <person name="Riley R."/>
            <person name="LaButti K."/>
            <person name="Andreopoulos B."/>
            <person name="Lipzen A."/>
            <person name="Chen C."/>
            <person name="Yan M."/>
            <person name="Daum C."/>
            <person name="Ng V."/>
            <person name="Clum A."/>
            <person name="Steindorff A."/>
            <person name="Ohm R.A."/>
            <person name="Martin F."/>
            <person name="Silar P."/>
            <person name="Natvig D.O."/>
            <person name="Lalanne C."/>
            <person name="Gautier V."/>
            <person name="Ament-Velasquez S.L."/>
            <person name="Kruys A."/>
            <person name="Hutchinson M.I."/>
            <person name="Powell A.J."/>
            <person name="Barry K."/>
            <person name="Miller A.N."/>
            <person name="Grigoriev I.V."/>
            <person name="Debuchy R."/>
            <person name="Gladieux P."/>
            <person name="Hiltunen Thoren M."/>
            <person name="Johannesson H."/>
        </authorList>
    </citation>
    <scope>NUCLEOTIDE SEQUENCE</scope>
    <source>
        <strain evidence="3">CBS 123565</strain>
    </source>
</reference>
<dbReference type="InterPro" id="IPR053025">
    <property type="entry name" value="Mito_ATP_Synthase-Asso"/>
</dbReference>
<dbReference type="PRINTS" id="PR00625">
    <property type="entry name" value="JDOMAIN"/>
</dbReference>
<evidence type="ECO:0000313" key="4">
    <source>
        <dbReference type="Proteomes" id="UP001304895"/>
    </source>
</evidence>
<dbReference type="InterPro" id="IPR001623">
    <property type="entry name" value="DnaJ_domain"/>
</dbReference>
<feature type="non-terminal residue" evidence="3">
    <location>
        <position position="182"/>
    </location>
</feature>
<organism evidence="3 4">
    <name type="scientific">Trichocladium antarcticum</name>
    <dbReference type="NCBI Taxonomy" id="1450529"/>
    <lineage>
        <taxon>Eukaryota</taxon>
        <taxon>Fungi</taxon>
        <taxon>Dikarya</taxon>
        <taxon>Ascomycota</taxon>
        <taxon>Pezizomycotina</taxon>
        <taxon>Sordariomycetes</taxon>
        <taxon>Sordariomycetidae</taxon>
        <taxon>Sordariales</taxon>
        <taxon>Chaetomiaceae</taxon>
        <taxon>Trichocladium</taxon>
    </lineage>
</organism>
<dbReference type="EMBL" id="MU853401">
    <property type="protein sequence ID" value="KAK4138867.1"/>
    <property type="molecule type" value="Genomic_DNA"/>
</dbReference>
<dbReference type="AlphaFoldDB" id="A0AAN6UTC4"/>
<dbReference type="PANTHER" id="PTHR44873">
    <property type="entry name" value="DNAJ HOMOLOG SUBFAMILY C MEMBER 30, MITOCHONDRIAL"/>
    <property type="match status" value="1"/>
</dbReference>
<dbReference type="CDD" id="cd06257">
    <property type="entry name" value="DnaJ"/>
    <property type="match status" value="1"/>
</dbReference>
<reference evidence="3" key="2">
    <citation type="submission" date="2023-05" db="EMBL/GenBank/DDBJ databases">
        <authorList>
            <consortium name="Lawrence Berkeley National Laboratory"/>
            <person name="Steindorff A."/>
            <person name="Hensen N."/>
            <person name="Bonometti L."/>
            <person name="Westerberg I."/>
            <person name="Brannstrom I.O."/>
            <person name="Guillou S."/>
            <person name="Cros-Aarteil S."/>
            <person name="Calhoun S."/>
            <person name="Haridas S."/>
            <person name="Kuo A."/>
            <person name="Mondo S."/>
            <person name="Pangilinan J."/>
            <person name="Riley R."/>
            <person name="Labutti K."/>
            <person name="Andreopoulos B."/>
            <person name="Lipzen A."/>
            <person name="Chen C."/>
            <person name="Yanf M."/>
            <person name="Daum C."/>
            <person name="Ng V."/>
            <person name="Clum A."/>
            <person name="Ohm R."/>
            <person name="Martin F."/>
            <person name="Silar P."/>
            <person name="Natvig D."/>
            <person name="Lalanne C."/>
            <person name="Gautier V."/>
            <person name="Ament-Velasquez S.L."/>
            <person name="Kruys A."/>
            <person name="Hutchinson M.I."/>
            <person name="Powell A.J."/>
            <person name="Barry K."/>
            <person name="Miller A.N."/>
            <person name="Grigoriev I.V."/>
            <person name="Debuchy R."/>
            <person name="Gladieux P."/>
            <person name="Thoren M.H."/>
            <person name="Johannesson H."/>
        </authorList>
    </citation>
    <scope>NUCLEOTIDE SEQUENCE</scope>
    <source>
        <strain evidence="3">CBS 123565</strain>
    </source>
</reference>
<protein>
    <submittedName>
        <fullName evidence="3">DnaJ-domain-containing protein</fullName>
    </submittedName>
</protein>
<dbReference type="Gene3D" id="1.10.287.110">
    <property type="entry name" value="DnaJ domain"/>
    <property type="match status" value="1"/>
</dbReference>
<dbReference type="InterPro" id="IPR036869">
    <property type="entry name" value="J_dom_sf"/>
</dbReference>
<feature type="domain" description="J" evidence="2">
    <location>
        <begin position="41"/>
        <end position="106"/>
    </location>
</feature>
<dbReference type="PANTHER" id="PTHR44873:SF1">
    <property type="entry name" value="DNAJ HOMOLOG SUBFAMILY C MEMBER 30, MITOCHONDRIAL"/>
    <property type="match status" value="1"/>
</dbReference>
<evidence type="ECO:0000259" key="2">
    <source>
        <dbReference type="PROSITE" id="PS50076"/>
    </source>
</evidence>
<feature type="compositionally biased region" description="Low complexity" evidence="1">
    <location>
        <begin position="120"/>
        <end position="136"/>
    </location>
</feature>
<accession>A0AAN6UTC4</accession>
<dbReference type="Pfam" id="PF00226">
    <property type="entry name" value="DnaJ"/>
    <property type="match status" value="1"/>
</dbReference>
<feature type="region of interest" description="Disordered" evidence="1">
    <location>
        <begin position="110"/>
        <end position="182"/>
    </location>
</feature>
<dbReference type="PROSITE" id="PS50076">
    <property type="entry name" value="DNAJ_2"/>
    <property type="match status" value="1"/>
</dbReference>
<comment type="caution">
    <text evidence="3">The sequence shown here is derived from an EMBL/GenBank/DDBJ whole genome shotgun (WGS) entry which is preliminary data.</text>
</comment>
<dbReference type="SMART" id="SM00271">
    <property type="entry name" value="DnaJ"/>
    <property type="match status" value="1"/>
</dbReference>
<sequence>MPLRYTPAGAALHRFTAAVPGGRRFFHASRRLEADVHPNNNHYETLNVHQDASPAEIKKSFYHLSKRHHPDHNPADPLAPNKFMRLSEAYAVLGHTDKRARYDRDVLRHHQRAHGRHNHGPSPSSSSGSSYHSSTGPAGGRPASGLSRRRSAFQGPPPSFFRSGGWGAHGAKRRAAHDESTG</sequence>